<dbReference type="EMBL" id="KT949345">
    <property type="protein sequence ID" value="ALP47756.1"/>
    <property type="molecule type" value="Genomic_DNA"/>
</dbReference>
<protein>
    <recommendedName>
        <fullName evidence="3">Internal virion protein</fullName>
    </recommendedName>
</protein>
<proteinExistence type="predicted"/>
<evidence type="ECO:0008006" key="3">
    <source>
        <dbReference type="Google" id="ProtNLM"/>
    </source>
</evidence>
<accession>A0A1S5Q8F1</accession>
<organism evidence="1 2">
    <name type="scientific">Aeromonas phage Ahp1</name>
    <dbReference type="NCBI Taxonomy" id="1747286"/>
    <lineage>
        <taxon>Viruses</taxon>
        <taxon>Duplodnaviria</taxon>
        <taxon>Heunggongvirae</taxon>
        <taxon>Uroviricota</taxon>
        <taxon>Caudoviricetes</taxon>
        <taxon>Autographivirales</taxon>
        <taxon>Autonotataviridae</taxon>
        <taxon>Melnykvirinae</taxon>
        <taxon>Ahphunavirus</taxon>
        <taxon>Ahphunavirus Ahp1</taxon>
    </lineage>
</organism>
<evidence type="ECO:0000313" key="1">
    <source>
        <dbReference type="EMBL" id="ALP47756.1"/>
    </source>
</evidence>
<dbReference type="Proteomes" id="UP000230040">
    <property type="component" value="Segment"/>
</dbReference>
<keyword evidence="2" id="KW-1185">Reference proteome</keyword>
<name>A0A1S5Q8F1_9CAUD</name>
<sequence length="264" mass="27975">MVWAQIIMGAVNTIEGYGNNKIKRKVAGAQYELASGRAERKDMLRKEGNKLSIALADLDRFQQDRANLKKTEAMEKNLAIQDKQAAGAMDQLSAQRIDSRLEGAGTLGAIAAQKAAAGVGGNTLSMIENAESLRQARVDKSLEKAETDARFMNEASKSALMDNAFSNLDQSYVFASLDMTPKDMVLDTTKAMKWTLGQGAMDFANGFQGNMNQLGGGDSGGMNLQSSGYKPEYNMFDIFKGGGTGGSNKGLGGAKGGGGLFGGK</sequence>
<reference evidence="1 2" key="1">
    <citation type="journal article" date="2016" name="PLoS ONE">
        <title>Genomic Characterization of the Novel Aeromonas hydrophila Phage Ahp1 Suggests the Derivation of a New Subgroup from phiKMV-Like Family.</title>
        <authorList>
            <person name="Wang J.B."/>
            <person name="Lin N.T."/>
            <person name="Tseng Y.H."/>
            <person name="Weng S.F."/>
        </authorList>
    </citation>
    <scope>NUCLEOTIDE SEQUENCE [LARGE SCALE GENOMIC DNA]</scope>
</reference>
<evidence type="ECO:0000313" key="2">
    <source>
        <dbReference type="Proteomes" id="UP000230040"/>
    </source>
</evidence>
<gene>
    <name evidence="1" type="ORF">Ahp1_37</name>
</gene>